<evidence type="ECO:0000256" key="6">
    <source>
        <dbReference type="SAM" id="Phobius"/>
    </source>
</evidence>
<dbReference type="SUPFAM" id="SSF48652">
    <property type="entry name" value="Tetraspanin"/>
    <property type="match status" value="1"/>
</dbReference>
<evidence type="ECO:0000256" key="4">
    <source>
        <dbReference type="ARBA" id="ARBA00023136"/>
    </source>
</evidence>
<dbReference type="Gene3D" id="1.10.1450.10">
    <property type="entry name" value="Tetraspanin"/>
    <property type="match status" value="1"/>
</dbReference>
<dbReference type="PANTHER" id="PTHR19282:SF273">
    <property type="entry name" value="TETRASPANIN"/>
    <property type="match status" value="1"/>
</dbReference>
<dbReference type="CDD" id="cd03127">
    <property type="entry name" value="tetraspanin_LEL"/>
    <property type="match status" value="1"/>
</dbReference>
<dbReference type="InterPro" id="IPR018499">
    <property type="entry name" value="Tetraspanin/Peripherin"/>
</dbReference>
<dbReference type="Pfam" id="PF00335">
    <property type="entry name" value="Tetraspanin"/>
    <property type="match status" value="1"/>
</dbReference>
<keyword evidence="8" id="KW-1185">Reference proteome</keyword>
<evidence type="ECO:0000256" key="5">
    <source>
        <dbReference type="SAM" id="MobiDB-lite"/>
    </source>
</evidence>
<evidence type="ECO:0000313" key="7">
    <source>
        <dbReference type="EMBL" id="KAH0808604.1"/>
    </source>
</evidence>
<accession>A0A8J6H5F7</accession>
<protein>
    <recommendedName>
        <fullName evidence="9">Tetraspanin</fullName>
    </recommendedName>
</protein>
<keyword evidence="3 6" id="KW-1133">Transmembrane helix</keyword>
<evidence type="ECO:0000256" key="1">
    <source>
        <dbReference type="ARBA" id="ARBA00004141"/>
    </source>
</evidence>
<reference evidence="7" key="2">
    <citation type="submission" date="2021-08" db="EMBL/GenBank/DDBJ databases">
        <authorList>
            <person name="Eriksson T."/>
        </authorList>
    </citation>
    <scope>NUCLEOTIDE SEQUENCE</scope>
    <source>
        <strain evidence="7">Stoneville</strain>
        <tissue evidence="7">Whole head</tissue>
    </source>
</reference>
<dbReference type="AlphaFoldDB" id="A0A8J6H5F7"/>
<evidence type="ECO:0000313" key="8">
    <source>
        <dbReference type="Proteomes" id="UP000719412"/>
    </source>
</evidence>
<dbReference type="InterPro" id="IPR008952">
    <property type="entry name" value="Tetraspanin_EC2_sf"/>
</dbReference>
<proteinExistence type="predicted"/>
<sequence length="376" mass="42897">MVNHSFRLKAYLLVDQKYRYTRSEVDSPRQTRRRPDEHHQISRQKYDESKPKRTLMLISMLINRDEGLNSRTKRSCPADSPTSTVVIWMGVGIASMANAAMGLYGTKIDDKCLVYASIVFMFTSCVVQIVVTIIRVSMPLKETDAERKQLFRLFNEEDEEYLERFYQMQIDLECCGVTGFDDYEEKFDPLLLGYPSSCCKGMKSPCRTPFKTGCHQKVMEAHHREELIRAIIFVLFSGLKEDALRVSSQKKRENSTSSGKECRPQDPCEFPESANILSSTSVYINQEFSKPANSICIQEDKENPGGKVGRLQEPCEFPDSANILSSTSVYINEEFSKPTISMCNQEDKENAGYENFYNANVAASLLMLFRCSSKES</sequence>
<comment type="subcellular location">
    <subcellularLocation>
        <location evidence="1">Membrane</location>
        <topology evidence="1">Multi-pass membrane protein</topology>
    </subcellularLocation>
</comment>
<keyword evidence="2 6" id="KW-0812">Transmembrane</keyword>
<feature type="region of interest" description="Disordered" evidence="5">
    <location>
        <begin position="23"/>
        <end position="48"/>
    </location>
</feature>
<evidence type="ECO:0008006" key="9">
    <source>
        <dbReference type="Google" id="ProtNLM"/>
    </source>
</evidence>
<gene>
    <name evidence="7" type="ORF">GEV33_014186</name>
</gene>
<dbReference type="EMBL" id="JABDTM020028647">
    <property type="protein sequence ID" value="KAH0808604.1"/>
    <property type="molecule type" value="Genomic_DNA"/>
</dbReference>
<feature type="compositionally biased region" description="Basic and acidic residues" evidence="5">
    <location>
        <begin position="247"/>
        <end position="266"/>
    </location>
</feature>
<dbReference type="PANTHER" id="PTHR19282">
    <property type="entry name" value="TETRASPANIN"/>
    <property type="match status" value="1"/>
</dbReference>
<feature type="transmembrane region" description="Helical" evidence="6">
    <location>
        <begin position="112"/>
        <end position="134"/>
    </location>
</feature>
<comment type="caution">
    <text evidence="7">The sequence shown here is derived from an EMBL/GenBank/DDBJ whole genome shotgun (WGS) entry which is preliminary data.</text>
</comment>
<name>A0A8J6H5F7_TENMO</name>
<evidence type="ECO:0000256" key="3">
    <source>
        <dbReference type="ARBA" id="ARBA00022989"/>
    </source>
</evidence>
<dbReference type="Proteomes" id="UP000719412">
    <property type="component" value="Unassembled WGS sequence"/>
</dbReference>
<keyword evidence="4 6" id="KW-0472">Membrane</keyword>
<evidence type="ECO:0000256" key="2">
    <source>
        <dbReference type="ARBA" id="ARBA00022692"/>
    </source>
</evidence>
<feature type="region of interest" description="Disordered" evidence="5">
    <location>
        <begin position="247"/>
        <end position="267"/>
    </location>
</feature>
<feature type="transmembrane region" description="Helical" evidence="6">
    <location>
        <begin position="85"/>
        <end position="105"/>
    </location>
</feature>
<dbReference type="GO" id="GO:0005886">
    <property type="term" value="C:plasma membrane"/>
    <property type="evidence" value="ECO:0007669"/>
    <property type="project" value="TreeGrafter"/>
</dbReference>
<organism evidence="7 8">
    <name type="scientific">Tenebrio molitor</name>
    <name type="common">Yellow mealworm beetle</name>
    <dbReference type="NCBI Taxonomy" id="7067"/>
    <lineage>
        <taxon>Eukaryota</taxon>
        <taxon>Metazoa</taxon>
        <taxon>Ecdysozoa</taxon>
        <taxon>Arthropoda</taxon>
        <taxon>Hexapoda</taxon>
        <taxon>Insecta</taxon>
        <taxon>Pterygota</taxon>
        <taxon>Neoptera</taxon>
        <taxon>Endopterygota</taxon>
        <taxon>Coleoptera</taxon>
        <taxon>Polyphaga</taxon>
        <taxon>Cucujiformia</taxon>
        <taxon>Tenebrionidae</taxon>
        <taxon>Tenebrio</taxon>
    </lineage>
</organism>
<reference evidence="7" key="1">
    <citation type="journal article" date="2020" name="J Insects Food Feed">
        <title>The yellow mealworm (Tenebrio molitor) genome: a resource for the emerging insects as food and feed industry.</title>
        <authorList>
            <person name="Eriksson T."/>
            <person name="Andere A."/>
            <person name="Kelstrup H."/>
            <person name="Emery V."/>
            <person name="Picard C."/>
        </authorList>
    </citation>
    <scope>NUCLEOTIDE SEQUENCE</scope>
    <source>
        <strain evidence="7">Stoneville</strain>
        <tissue evidence="7">Whole head</tissue>
    </source>
</reference>